<organism evidence="2 3">
    <name type="scientific">Actinomadura litoris</name>
    <dbReference type="NCBI Taxonomy" id="2678616"/>
    <lineage>
        <taxon>Bacteria</taxon>
        <taxon>Bacillati</taxon>
        <taxon>Actinomycetota</taxon>
        <taxon>Actinomycetes</taxon>
        <taxon>Streptosporangiales</taxon>
        <taxon>Thermomonosporaceae</taxon>
        <taxon>Actinomadura</taxon>
    </lineage>
</organism>
<evidence type="ECO:0000313" key="2">
    <source>
        <dbReference type="EMBL" id="MUN42172.1"/>
    </source>
</evidence>
<evidence type="ECO:0000313" key="3">
    <source>
        <dbReference type="Proteomes" id="UP000432015"/>
    </source>
</evidence>
<dbReference type="EMBL" id="WOFH01000019">
    <property type="protein sequence ID" value="MUN42172.1"/>
    <property type="molecule type" value="Genomic_DNA"/>
</dbReference>
<protein>
    <submittedName>
        <fullName evidence="2">TIGR03086 family protein</fullName>
    </submittedName>
</protein>
<evidence type="ECO:0000259" key="1">
    <source>
        <dbReference type="Pfam" id="PF11716"/>
    </source>
</evidence>
<gene>
    <name evidence="2" type="ORF">GNZ18_37150</name>
</gene>
<dbReference type="AlphaFoldDB" id="A0A7K1LCN1"/>
<proteinExistence type="predicted"/>
<dbReference type="Pfam" id="PF11716">
    <property type="entry name" value="MDMPI_N"/>
    <property type="match status" value="1"/>
</dbReference>
<dbReference type="InterPro" id="IPR017517">
    <property type="entry name" value="Maleyloyr_isom"/>
</dbReference>
<dbReference type="InterPro" id="IPR024344">
    <property type="entry name" value="MDMPI_metal-binding"/>
</dbReference>
<feature type="domain" description="Mycothiol-dependent maleylpyruvate isomerase metal-binding" evidence="1">
    <location>
        <begin position="23"/>
        <end position="140"/>
    </location>
</feature>
<dbReference type="NCBIfam" id="TIGR03083">
    <property type="entry name" value="maleylpyruvate isomerase family mycothiol-dependent enzyme"/>
    <property type="match status" value="1"/>
</dbReference>
<keyword evidence="3" id="KW-1185">Reference proteome</keyword>
<reference evidence="2 3" key="1">
    <citation type="submission" date="2019-11" db="EMBL/GenBank/DDBJ databases">
        <authorList>
            <person name="Cao P."/>
        </authorList>
    </citation>
    <scope>NUCLEOTIDE SEQUENCE [LARGE SCALE GENOMIC DNA]</scope>
    <source>
        <strain evidence="2 3">NEAU-AAG5</strain>
    </source>
</reference>
<comment type="caution">
    <text evidence="2">The sequence shown here is derived from an EMBL/GenBank/DDBJ whole genome shotgun (WGS) entry which is preliminary data.</text>
</comment>
<dbReference type="SUPFAM" id="SSF109854">
    <property type="entry name" value="DinB/YfiT-like putative metalloenzymes"/>
    <property type="match status" value="1"/>
</dbReference>
<dbReference type="NCBIfam" id="TIGR03086">
    <property type="entry name" value="TIGR03086 family metal-binding protein"/>
    <property type="match status" value="1"/>
</dbReference>
<dbReference type="Gene3D" id="1.20.120.450">
    <property type="entry name" value="dinb family like domain"/>
    <property type="match status" value="1"/>
</dbReference>
<dbReference type="RefSeq" id="WP_156221657.1">
    <property type="nucleotide sequence ID" value="NZ_WOFH01000019.1"/>
</dbReference>
<dbReference type="GO" id="GO:0046872">
    <property type="term" value="F:metal ion binding"/>
    <property type="evidence" value="ECO:0007669"/>
    <property type="project" value="InterPro"/>
</dbReference>
<dbReference type="InterPro" id="IPR017520">
    <property type="entry name" value="CHP03086"/>
</dbReference>
<dbReference type="InterPro" id="IPR034660">
    <property type="entry name" value="DinB/YfiT-like"/>
</dbReference>
<name>A0A7K1LCN1_9ACTN</name>
<accession>A0A7K1LCN1</accession>
<sequence>MGSVDTAASTRPPEGRGPALLEEAIGYALRALEDVTPAALGRPTPCRGWDLETLLRHTGESLAALLEAVDTGRVRLVPRPEAGPEEGKEPIAVFREGAERLLGAWTEAPGPVTVGGSALCADLVAGTGAIEIAVHGWDVAQAAGRPRPVPPALAGALLELAPTLVSGATRHGLFAPPVPVPGTAGAGERLLAYLGRDPAGRPG</sequence>
<dbReference type="Proteomes" id="UP000432015">
    <property type="component" value="Unassembled WGS sequence"/>
</dbReference>